<feature type="region of interest" description="Disordered" evidence="1">
    <location>
        <begin position="26"/>
        <end position="83"/>
    </location>
</feature>
<proteinExistence type="predicted"/>
<feature type="compositionally biased region" description="Basic residues" evidence="1">
    <location>
        <begin position="62"/>
        <end position="75"/>
    </location>
</feature>
<evidence type="ECO:0000313" key="3">
    <source>
        <dbReference type="Proteomes" id="UP000609323"/>
    </source>
</evidence>
<evidence type="ECO:0000313" key="2">
    <source>
        <dbReference type="EMBL" id="GGA49575.1"/>
    </source>
</evidence>
<reference evidence="3" key="1">
    <citation type="journal article" date="2019" name="Int. J. Syst. Evol. Microbiol.">
        <title>The Global Catalogue of Microorganisms (GCM) 10K type strain sequencing project: providing services to taxonomists for standard genome sequencing and annotation.</title>
        <authorList>
            <consortium name="The Broad Institute Genomics Platform"/>
            <consortium name="The Broad Institute Genome Sequencing Center for Infectious Disease"/>
            <person name="Wu L."/>
            <person name="Ma J."/>
        </authorList>
    </citation>
    <scope>NUCLEOTIDE SEQUENCE [LARGE SCALE GENOMIC DNA]</scope>
    <source>
        <strain evidence="3">CGMCC 1.15044</strain>
    </source>
</reference>
<sequence length="83" mass="9757">MPFTACRTRAERNLIYPLSRCKDEETPIGKMRRDKIRNGKRQIDEKRKTIDGRQKTKDQKNKKDKTKKEKGKKSKSSSCLSQT</sequence>
<dbReference type="EMBL" id="BMHF01000019">
    <property type="protein sequence ID" value="GGA49575.1"/>
    <property type="molecule type" value="Genomic_DNA"/>
</dbReference>
<name>A0ABQ1GT37_9BACL</name>
<evidence type="ECO:0000256" key="1">
    <source>
        <dbReference type="SAM" id="MobiDB-lite"/>
    </source>
</evidence>
<protein>
    <submittedName>
        <fullName evidence="2">Uncharacterized protein</fullName>
    </submittedName>
</protein>
<feature type="compositionally biased region" description="Basic and acidic residues" evidence="1">
    <location>
        <begin position="41"/>
        <end position="61"/>
    </location>
</feature>
<dbReference type="Proteomes" id="UP000609323">
    <property type="component" value="Unassembled WGS sequence"/>
</dbReference>
<accession>A0ABQ1GT37</accession>
<keyword evidence="3" id="KW-1185">Reference proteome</keyword>
<organism evidence="2 3">
    <name type="scientific">Paenibacillus physcomitrellae</name>
    <dbReference type="NCBI Taxonomy" id="1619311"/>
    <lineage>
        <taxon>Bacteria</taxon>
        <taxon>Bacillati</taxon>
        <taxon>Bacillota</taxon>
        <taxon>Bacilli</taxon>
        <taxon>Bacillales</taxon>
        <taxon>Paenibacillaceae</taxon>
        <taxon>Paenibacillus</taxon>
    </lineage>
</organism>
<comment type="caution">
    <text evidence="2">The sequence shown here is derived from an EMBL/GenBank/DDBJ whole genome shotgun (WGS) entry which is preliminary data.</text>
</comment>
<feature type="compositionally biased region" description="Basic residues" evidence="1">
    <location>
        <begin position="30"/>
        <end position="40"/>
    </location>
</feature>
<gene>
    <name evidence="2" type="ORF">GCM10010917_38580</name>
</gene>